<organism evidence="2">
    <name type="scientific">Arundo donax</name>
    <name type="common">Giant reed</name>
    <name type="synonym">Donax arundinaceus</name>
    <dbReference type="NCBI Taxonomy" id="35708"/>
    <lineage>
        <taxon>Eukaryota</taxon>
        <taxon>Viridiplantae</taxon>
        <taxon>Streptophyta</taxon>
        <taxon>Embryophyta</taxon>
        <taxon>Tracheophyta</taxon>
        <taxon>Spermatophyta</taxon>
        <taxon>Magnoliopsida</taxon>
        <taxon>Liliopsida</taxon>
        <taxon>Poales</taxon>
        <taxon>Poaceae</taxon>
        <taxon>PACMAD clade</taxon>
        <taxon>Arundinoideae</taxon>
        <taxon>Arundineae</taxon>
        <taxon>Arundo</taxon>
    </lineage>
</organism>
<protein>
    <submittedName>
        <fullName evidence="2">Uncharacterized protein</fullName>
    </submittedName>
</protein>
<evidence type="ECO:0000256" key="1">
    <source>
        <dbReference type="SAM" id="Phobius"/>
    </source>
</evidence>
<dbReference type="EMBL" id="GBRH01231034">
    <property type="protein sequence ID" value="JAD66861.1"/>
    <property type="molecule type" value="Transcribed_RNA"/>
</dbReference>
<sequence>MRCVSVKLSWLMLLYVGEVPYLHKMFFFFVFSTLFLLEYGSWSLSPGLLLWKHRWGYFYALSSS</sequence>
<evidence type="ECO:0000313" key="2">
    <source>
        <dbReference type="EMBL" id="JAD66861.1"/>
    </source>
</evidence>
<keyword evidence="1" id="KW-0812">Transmembrane</keyword>
<dbReference type="AlphaFoldDB" id="A0A0A9BU60"/>
<name>A0A0A9BU60_ARUDO</name>
<accession>A0A0A9BU60</accession>
<reference evidence="2" key="2">
    <citation type="journal article" date="2015" name="Data Brief">
        <title>Shoot transcriptome of the giant reed, Arundo donax.</title>
        <authorList>
            <person name="Barrero R.A."/>
            <person name="Guerrero F.D."/>
            <person name="Moolhuijzen P."/>
            <person name="Goolsby J.A."/>
            <person name="Tidwell J."/>
            <person name="Bellgard S.E."/>
            <person name="Bellgard M.I."/>
        </authorList>
    </citation>
    <scope>NUCLEOTIDE SEQUENCE</scope>
    <source>
        <tissue evidence="2">Shoot tissue taken approximately 20 cm above the soil surface</tissue>
    </source>
</reference>
<keyword evidence="1" id="KW-0472">Membrane</keyword>
<reference evidence="2" key="1">
    <citation type="submission" date="2014-09" db="EMBL/GenBank/DDBJ databases">
        <authorList>
            <person name="Magalhaes I.L.F."/>
            <person name="Oliveira U."/>
            <person name="Santos F.R."/>
            <person name="Vidigal T.H.D.A."/>
            <person name="Brescovit A.D."/>
            <person name="Santos A.J."/>
        </authorList>
    </citation>
    <scope>NUCLEOTIDE SEQUENCE</scope>
    <source>
        <tissue evidence="2">Shoot tissue taken approximately 20 cm above the soil surface</tissue>
    </source>
</reference>
<proteinExistence type="predicted"/>
<keyword evidence="1" id="KW-1133">Transmembrane helix</keyword>
<feature type="transmembrane region" description="Helical" evidence="1">
    <location>
        <begin position="21"/>
        <end position="42"/>
    </location>
</feature>